<keyword evidence="7 8" id="KW-0472">Membrane</keyword>
<feature type="transmembrane region" description="Helical" evidence="8">
    <location>
        <begin position="74"/>
        <end position="96"/>
    </location>
</feature>
<dbReference type="Pfam" id="PF01925">
    <property type="entry name" value="TauE"/>
    <property type="match status" value="1"/>
</dbReference>
<feature type="transmembrane region" description="Helical" evidence="8">
    <location>
        <begin position="43"/>
        <end position="62"/>
    </location>
</feature>
<feature type="transmembrane region" description="Helical" evidence="8">
    <location>
        <begin position="195"/>
        <end position="217"/>
    </location>
</feature>
<comment type="similarity">
    <text evidence="2 8">Belongs to the 4-toluene sulfonate uptake permease (TSUP) (TC 2.A.102) family.</text>
</comment>
<keyword evidence="3" id="KW-0813">Transport</keyword>
<keyword evidence="4 8" id="KW-1003">Cell membrane</keyword>
<protein>
    <recommendedName>
        <fullName evidence="8">Probable membrane transporter protein</fullName>
    </recommendedName>
</protein>
<proteinExistence type="inferred from homology"/>
<evidence type="ECO:0000256" key="8">
    <source>
        <dbReference type="RuleBase" id="RU363041"/>
    </source>
</evidence>
<dbReference type="GO" id="GO:0005886">
    <property type="term" value="C:plasma membrane"/>
    <property type="evidence" value="ECO:0007669"/>
    <property type="project" value="UniProtKB-SubCell"/>
</dbReference>
<sequence>MLVETLLPFMAIIAVATYVQSVAGFALGMIVMGTVTTFNLVPIAFTSVVISFVTLINSIFILKGSIQQLNKRLILLTVAGMLPGLIIGLTLLEFLSSEYNQMLQNILGVAIIGAGISMIVQSPHKDRQQSREGMFFGAGTASGILTGMFSMGGPPLVYIFYRQPFTLNLIRLYLLSIFFVSSISRITMVGIQGGLTIDMLLFAIICIPVVLGVSWIARRYPPPISLDTMRKIAFCMLMVIGVSLLINSNH</sequence>
<dbReference type="RefSeq" id="WP_112713389.1">
    <property type="nucleotide sequence ID" value="NZ_LS483250.1"/>
</dbReference>
<gene>
    <name evidence="9" type="primary">tauE</name>
    <name evidence="9" type="ORF">MORIYA_1181</name>
</gene>
<evidence type="ECO:0000256" key="7">
    <source>
        <dbReference type="ARBA" id="ARBA00023136"/>
    </source>
</evidence>
<dbReference type="EMBL" id="LS483250">
    <property type="protein sequence ID" value="SQD77659.1"/>
    <property type="molecule type" value="Genomic_DNA"/>
</dbReference>
<dbReference type="InterPro" id="IPR002781">
    <property type="entry name" value="TM_pro_TauE-like"/>
</dbReference>
<evidence type="ECO:0000313" key="9">
    <source>
        <dbReference type="EMBL" id="SQD77659.1"/>
    </source>
</evidence>
<dbReference type="PANTHER" id="PTHR30269:SF37">
    <property type="entry name" value="MEMBRANE TRANSPORTER PROTEIN"/>
    <property type="match status" value="1"/>
</dbReference>
<reference evidence="10" key="1">
    <citation type="submission" date="2018-05" db="EMBL/GenBank/DDBJ databases">
        <authorList>
            <person name="Cea G.-C."/>
            <person name="William W."/>
        </authorList>
    </citation>
    <scope>NUCLEOTIDE SEQUENCE [LARGE SCALE GENOMIC DNA]</scope>
    <source>
        <strain evidence="10">DB21MT 5</strain>
    </source>
</reference>
<comment type="subcellular location">
    <subcellularLocation>
        <location evidence="1 8">Cell membrane</location>
        <topology evidence="1 8">Multi-pass membrane protein</topology>
    </subcellularLocation>
</comment>
<name>A0A330LLY2_9GAMM</name>
<evidence type="ECO:0000313" key="10">
    <source>
        <dbReference type="Proteomes" id="UP000250163"/>
    </source>
</evidence>
<evidence type="ECO:0000256" key="3">
    <source>
        <dbReference type="ARBA" id="ARBA00022448"/>
    </source>
</evidence>
<feature type="transmembrane region" description="Helical" evidence="8">
    <location>
        <begin position="102"/>
        <end position="121"/>
    </location>
</feature>
<evidence type="ECO:0000256" key="6">
    <source>
        <dbReference type="ARBA" id="ARBA00022989"/>
    </source>
</evidence>
<dbReference type="PANTHER" id="PTHR30269">
    <property type="entry name" value="TRANSMEMBRANE PROTEIN YFCA"/>
    <property type="match status" value="1"/>
</dbReference>
<dbReference type="KEGG" id="mya:MORIYA_1181"/>
<feature type="transmembrane region" description="Helical" evidence="8">
    <location>
        <begin position="7"/>
        <end position="31"/>
    </location>
</feature>
<dbReference type="OrthoDB" id="7029178at2"/>
<keyword evidence="10" id="KW-1185">Reference proteome</keyword>
<dbReference type="InterPro" id="IPR052017">
    <property type="entry name" value="TSUP"/>
</dbReference>
<evidence type="ECO:0000256" key="1">
    <source>
        <dbReference type="ARBA" id="ARBA00004651"/>
    </source>
</evidence>
<keyword evidence="6 8" id="KW-1133">Transmembrane helix</keyword>
<evidence type="ECO:0000256" key="2">
    <source>
        <dbReference type="ARBA" id="ARBA00009142"/>
    </source>
</evidence>
<organism evidence="9 10">
    <name type="scientific">Moritella yayanosii</name>
    <dbReference type="NCBI Taxonomy" id="69539"/>
    <lineage>
        <taxon>Bacteria</taxon>
        <taxon>Pseudomonadati</taxon>
        <taxon>Pseudomonadota</taxon>
        <taxon>Gammaproteobacteria</taxon>
        <taxon>Alteromonadales</taxon>
        <taxon>Moritellaceae</taxon>
        <taxon>Moritella</taxon>
    </lineage>
</organism>
<evidence type="ECO:0000256" key="5">
    <source>
        <dbReference type="ARBA" id="ARBA00022692"/>
    </source>
</evidence>
<feature type="transmembrane region" description="Helical" evidence="8">
    <location>
        <begin position="229"/>
        <end position="246"/>
    </location>
</feature>
<keyword evidence="5 8" id="KW-0812">Transmembrane</keyword>
<feature type="transmembrane region" description="Helical" evidence="8">
    <location>
        <begin position="165"/>
        <end position="183"/>
    </location>
</feature>
<feature type="transmembrane region" description="Helical" evidence="8">
    <location>
        <begin position="133"/>
        <end position="153"/>
    </location>
</feature>
<dbReference type="AlphaFoldDB" id="A0A330LLY2"/>
<dbReference type="Proteomes" id="UP000250163">
    <property type="component" value="Chromosome MORIYA"/>
</dbReference>
<accession>A0A330LLY2</accession>
<evidence type="ECO:0000256" key="4">
    <source>
        <dbReference type="ARBA" id="ARBA00022475"/>
    </source>
</evidence>